<accession>A0A3N2BDQ2</accession>
<sequence length="450" mass="47007">MVAMTSEQQATSDQQVPAWREVLTPHLVDVDPSDKHWSPRLHDESVPVSALPTPSLTLDVDIVQQNLAAMTTWCAEQGVDLAPHGKTTMSPALWHWQLAAGCRAISVANGFQARIARRAGIPRVVIANEVISVDALTWLGSELATTAAAEFDVVCWADSVAGVERMTAALAAAGLGAGNPAAGSGAQDDDPAPAPRRLGVCLEFGAPGARTGVRSAAVAREVAAAVHASPVLELRGVAGYEGSVTGADPAARLAAIREYLAQMRALFLELAPTFETDAPVLSAGGSECFDLVAEAFAGIDQDVSGARALLRSGAYLVHDHGHYAHITPAVARGAGPHLDGAVTARAQVLSTPELGLALLDAGKRDVPYDIHLPTVLRVERAGVELALDPNALTLTGTNDQHAYVEDPEGLLAVGDIATLGLSHPCTMFDKWRTVLLTERGAVLGALPTFF</sequence>
<gene>
    <name evidence="2" type="ORF">EDD31_1758</name>
</gene>
<feature type="domain" description="D-serine dehydratase-like" evidence="1">
    <location>
        <begin position="341"/>
        <end position="438"/>
    </location>
</feature>
<evidence type="ECO:0000259" key="1">
    <source>
        <dbReference type="SMART" id="SM01119"/>
    </source>
</evidence>
<name>A0A3N2BDQ2_9MICO</name>
<dbReference type="Pfam" id="PF14031">
    <property type="entry name" value="D-ser_dehydrat"/>
    <property type="match status" value="1"/>
</dbReference>
<dbReference type="SUPFAM" id="SSF51419">
    <property type="entry name" value="PLP-binding barrel"/>
    <property type="match status" value="1"/>
</dbReference>
<dbReference type="Gene3D" id="2.40.37.20">
    <property type="entry name" value="D-serine dehydratase-like domain"/>
    <property type="match status" value="1"/>
</dbReference>
<dbReference type="SMART" id="SM01119">
    <property type="entry name" value="D-ser_dehydrat"/>
    <property type="match status" value="1"/>
</dbReference>
<dbReference type="EMBL" id="RKHK01000001">
    <property type="protein sequence ID" value="ROR73381.1"/>
    <property type="molecule type" value="Genomic_DNA"/>
</dbReference>
<keyword evidence="3" id="KW-1185">Reference proteome</keyword>
<evidence type="ECO:0000313" key="2">
    <source>
        <dbReference type="EMBL" id="ROR73381.1"/>
    </source>
</evidence>
<dbReference type="AlphaFoldDB" id="A0A3N2BDQ2"/>
<comment type="caution">
    <text evidence="2">The sequence shown here is derived from an EMBL/GenBank/DDBJ whole genome shotgun (WGS) entry which is preliminary data.</text>
</comment>
<dbReference type="PANTHER" id="PTHR28004">
    <property type="entry name" value="ZGC:162816-RELATED"/>
    <property type="match status" value="1"/>
</dbReference>
<protein>
    <submittedName>
        <fullName evidence="2">D-serine deaminase-like pyridoxal phosphate-dependent protein</fullName>
    </submittedName>
</protein>
<proteinExistence type="predicted"/>
<dbReference type="InterPro" id="IPR042208">
    <property type="entry name" value="D-ser_dehydrat-like_sf"/>
</dbReference>
<dbReference type="InterPro" id="IPR051466">
    <property type="entry name" value="D-amino_acid_metab_enzyme"/>
</dbReference>
<dbReference type="InterPro" id="IPR029066">
    <property type="entry name" value="PLP-binding_barrel"/>
</dbReference>
<organism evidence="2 3">
    <name type="scientific">Bogoriella caseilytica</name>
    <dbReference type="NCBI Taxonomy" id="56055"/>
    <lineage>
        <taxon>Bacteria</taxon>
        <taxon>Bacillati</taxon>
        <taxon>Actinomycetota</taxon>
        <taxon>Actinomycetes</taxon>
        <taxon>Micrococcales</taxon>
        <taxon>Bogoriellaceae</taxon>
        <taxon>Bogoriella</taxon>
    </lineage>
</organism>
<dbReference type="PANTHER" id="PTHR28004:SF8">
    <property type="entry name" value="D-SERINE DEAMINASE"/>
    <property type="match status" value="1"/>
</dbReference>
<dbReference type="Proteomes" id="UP000280668">
    <property type="component" value="Unassembled WGS sequence"/>
</dbReference>
<dbReference type="Gene3D" id="3.20.20.10">
    <property type="entry name" value="Alanine racemase"/>
    <property type="match status" value="1"/>
</dbReference>
<dbReference type="InterPro" id="IPR026956">
    <property type="entry name" value="D-ser_dehydrat-like_dom"/>
</dbReference>
<evidence type="ECO:0000313" key="3">
    <source>
        <dbReference type="Proteomes" id="UP000280668"/>
    </source>
</evidence>
<reference evidence="2 3" key="1">
    <citation type="submission" date="2018-11" db="EMBL/GenBank/DDBJ databases">
        <title>Sequencing the genomes of 1000 actinobacteria strains.</title>
        <authorList>
            <person name="Klenk H.-P."/>
        </authorList>
    </citation>
    <scope>NUCLEOTIDE SEQUENCE [LARGE SCALE GENOMIC DNA]</scope>
    <source>
        <strain evidence="2 3">DSM 11294</strain>
    </source>
</reference>